<dbReference type="InterPro" id="IPR016039">
    <property type="entry name" value="Thiolase-like"/>
</dbReference>
<sequence>MRSRIIGTGSEVPQKIVTNDDLSKTIDTSDEWIRTRTGIRERRVSDEKTATSDLAFAAARKAMSAANFDPEKLELIIVATCSPDTLFPSTACILQSKLKASSAAAFDLSAACSGFNFALSTAQAYIESKMYNNVLVVGADTLTKYLDWSDRSTCVLFGDGAGAVLLEKTEEEKGVLASYIKAKGDGGNHLVMPGGGSRDPEEKSGRFIRMDGKEVFKFAVKALEESVVKVLEKANLSLGSMDLLIPHQANMRIIEHVVKKFSLPEKKVYVNLMKYGNTSAASIPLALDEAVREGRIKPKDIVVLSGFGAGLTYGSNIICWG</sequence>
<comment type="pathway">
    <text evidence="1 14">Lipid metabolism; fatty acid biosynthesis.</text>
</comment>
<name>A0A833NRV2_UNCSA</name>
<comment type="catalytic activity">
    <reaction evidence="10">
        <text>malonyl-[ACP] + acetyl-CoA + H(+) = 3-oxobutanoyl-[ACP] + CO2 + CoA</text>
        <dbReference type="Rhea" id="RHEA:12080"/>
        <dbReference type="Rhea" id="RHEA-COMP:9623"/>
        <dbReference type="Rhea" id="RHEA-COMP:9625"/>
        <dbReference type="ChEBI" id="CHEBI:15378"/>
        <dbReference type="ChEBI" id="CHEBI:16526"/>
        <dbReference type="ChEBI" id="CHEBI:57287"/>
        <dbReference type="ChEBI" id="CHEBI:57288"/>
        <dbReference type="ChEBI" id="CHEBI:78449"/>
        <dbReference type="ChEBI" id="CHEBI:78450"/>
        <dbReference type="EC" id="2.3.1.180"/>
    </reaction>
    <physiologicalReaction direction="left-to-right" evidence="10">
        <dbReference type="Rhea" id="RHEA:12081"/>
    </physiologicalReaction>
</comment>
<evidence type="ECO:0000256" key="8">
    <source>
        <dbReference type="ARBA" id="ARBA00023268"/>
    </source>
</evidence>
<dbReference type="Pfam" id="PF08545">
    <property type="entry name" value="ACP_syn_III"/>
    <property type="match status" value="1"/>
</dbReference>
<feature type="active site" evidence="14">
    <location>
        <position position="112"/>
    </location>
</feature>
<evidence type="ECO:0000256" key="3">
    <source>
        <dbReference type="ARBA" id="ARBA00022516"/>
    </source>
</evidence>
<dbReference type="FunFam" id="3.40.47.10:FF:000004">
    <property type="entry name" value="3-oxoacyl-[acyl-carrier-protein] synthase 3"/>
    <property type="match status" value="1"/>
</dbReference>
<feature type="active site" evidence="14">
    <location>
        <position position="247"/>
    </location>
</feature>
<comment type="similarity">
    <text evidence="2 14">Belongs to the thiolase-like superfamily. FabH family.</text>
</comment>
<comment type="domain">
    <text evidence="14">The last Arg residue of the ACP-binding site is essential for the weak association between ACP/AcpP and FabH.</text>
</comment>
<dbReference type="AlphaFoldDB" id="A0A833NRV2"/>
<dbReference type="CDD" id="cd00830">
    <property type="entry name" value="KAS_III"/>
    <property type="match status" value="1"/>
</dbReference>
<dbReference type="GO" id="GO:0004315">
    <property type="term" value="F:3-oxoacyl-[acyl-carrier-protein] synthase activity"/>
    <property type="evidence" value="ECO:0007669"/>
    <property type="project" value="InterPro"/>
</dbReference>
<dbReference type="PANTHER" id="PTHR43091:SF1">
    <property type="entry name" value="BETA-KETOACYL-[ACYL-CARRIER-PROTEIN] SYNTHASE III, CHLOROPLASTIC"/>
    <property type="match status" value="1"/>
</dbReference>
<keyword evidence="7 14" id="KW-0275">Fatty acid biosynthesis</keyword>
<evidence type="ECO:0000256" key="7">
    <source>
        <dbReference type="ARBA" id="ARBA00023160"/>
    </source>
</evidence>
<keyword evidence="8 14" id="KW-0511">Multifunctional enzyme</keyword>
<evidence type="ECO:0000256" key="9">
    <source>
        <dbReference type="ARBA" id="ARBA00023315"/>
    </source>
</evidence>
<dbReference type="UniPathway" id="UPA00094"/>
<comment type="caution">
    <text evidence="17">The sequence shown here is derived from an EMBL/GenBank/DDBJ whole genome shotgun (WGS) entry which is preliminary data.</text>
</comment>
<dbReference type="InterPro" id="IPR013751">
    <property type="entry name" value="ACP_syn_III_N"/>
</dbReference>
<evidence type="ECO:0000313" key="17">
    <source>
        <dbReference type="EMBL" id="KAF0133952.1"/>
    </source>
</evidence>
<feature type="domain" description="Beta-ketoacyl-[acyl-carrier-protein] synthase III C-terminal" evidence="15">
    <location>
        <begin position="231"/>
        <end position="320"/>
    </location>
</feature>
<keyword evidence="14" id="KW-0963">Cytoplasm</keyword>
<evidence type="ECO:0000256" key="4">
    <source>
        <dbReference type="ARBA" id="ARBA00022679"/>
    </source>
</evidence>
<feature type="region of interest" description="ACP-binding" evidence="14">
    <location>
        <begin position="248"/>
        <end position="252"/>
    </location>
</feature>
<accession>A0A833NRV2</accession>
<dbReference type="InterPro" id="IPR004655">
    <property type="entry name" value="FabH"/>
</dbReference>
<evidence type="ECO:0000256" key="1">
    <source>
        <dbReference type="ARBA" id="ARBA00005194"/>
    </source>
</evidence>
<evidence type="ECO:0000256" key="14">
    <source>
        <dbReference type="HAMAP-Rule" id="MF_01815"/>
    </source>
</evidence>
<comment type="catalytic activity">
    <reaction evidence="13">
        <text>3-methylbutanoyl-CoA + malonyl-[ACP] + H(+) = 5-methyl-3-oxohexanoyl-[ACP] + CO2 + CoA</text>
        <dbReference type="Rhea" id="RHEA:42272"/>
        <dbReference type="Rhea" id="RHEA-COMP:9623"/>
        <dbReference type="Rhea" id="RHEA-COMP:9941"/>
        <dbReference type="ChEBI" id="CHEBI:15378"/>
        <dbReference type="ChEBI" id="CHEBI:16526"/>
        <dbReference type="ChEBI" id="CHEBI:57287"/>
        <dbReference type="ChEBI" id="CHEBI:57345"/>
        <dbReference type="ChEBI" id="CHEBI:78449"/>
        <dbReference type="ChEBI" id="CHEBI:78822"/>
        <dbReference type="EC" id="2.3.1.300"/>
    </reaction>
    <physiologicalReaction direction="left-to-right" evidence="13">
        <dbReference type="Rhea" id="RHEA:42273"/>
    </physiologicalReaction>
</comment>
<dbReference type="GO" id="GO:0033818">
    <property type="term" value="F:beta-ketoacyl-acyl-carrier-protein synthase III activity"/>
    <property type="evidence" value="ECO:0007669"/>
    <property type="project" value="UniProtKB-UniRule"/>
</dbReference>
<dbReference type="GO" id="GO:0005737">
    <property type="term" value="C:cytoplasm"/>
    <property type="evidence" value="ECO:0007669"/>
    <property type="project" value="UniProtKB-SubCell"/>
</dbReference>
<keyword evidence="5 14" id="KW-0276">Fatty acid metabolism</keyword>
<dbReference type="PANTHER" id="PTHR43091">
    <property type="entry name" value="3-OXOACYL-[ACYL-CARRIER-PROTEIN] SYNTHASE"/>
    <property type="match status" value="1"/>
</dbReference>
<organism evidence="17 18">
    <name type="scientific">Candidatus Saganbacteria bacterium</name>
    <dbReference type="NCBI Taxonomy" id="2575572"/>
    <lineage>
        <taxon>Bacteria</taxon>
        <taxon>Bacillati</taxon>
        <taxon>Saganbacteria</taxon>
    </lineage>
</organism>
<dbReference type="HAMAP" id="MF_01815">
    <property type="entry name" value="FabH"/>
    <property type="match status" value="1"/>
</dbReference>
<dbReference type="NCBIfam" id="NF006829">
    <property type="entry name" value="PRK09352.1"/>
    <property type="match status" value="1"/>
</dbReference>
<comment type="catalytic activity">
    <reaction evidence="12">
        <text>2-methylpropanoyl-CoA + malonyl-[ACP] + H(+) = 4-methyl-3-oxopentanoyl-[ACP] + CO2 + CoA</text>
        <dbReference type="Rhea" id="RHEA:42268"/>
        <dbReference type="Rhea" id="RHEA-COMP:9623"/>
        <dbReference type="Rhea" id="RHEA-COMP:9940"/>
        <dbReference type="ChEBI" id="CHEBI:15378"/>
        <dbReference type="ChEBI" id="CHEBI:16526"/>
        <dbReference type="ChEBI" id="CHEBI:57287"/>
        <dbReference type="ChEBI" id="CHEBI:57338"/>
        <dbReference type="ChEBI" id="CHEBI:78449"/>
        <dbReference type="ChEBI" id="CHEBI:78820"/>
        <dbReference type="EC" id="2.3.1.300"/>
    </reaction>
    <physiologicalReaction direction="left-to-right" evidence="12">
        <dbReference type="Rhea" id="RHEA:42269"/>
    </physiologicalReaction>
</comment>
<evidence type="ECO:0000256" key="5">
    <source>
        <dbReference type="ARBA" id="ARBA00022832"/>
    </source>
</evidence>
<evidence type="ECO:0000256" key="12">
    <source>
        <dbReference type="ARBA" id="ARBA00052467"/>
    </source>
</evidence>
<feature type="domain" description="Beta-ketoacyl-[acyl-carrier-protein] synthase III N-terminal" evidence="16">
    <location>
        <begin position="106"/>
        <end position="184"/>
    </location>
</feature>
<keyword evidence="3 14" id="KW-0444">Lipid biosynthesis</keyword>
<evidence type="ECO:0000256" key="6">
    <source>
        <dbReference type="ARBA" id="ARBA00023098"/>
    </source>
</evidence>
<evidence type="ECO:0000313" key="18">
    <source>
        <dbReference type="Proteomes" id="UP000488506"/>
    </source>
</evidence>
<comment type="function">
    <text evidence="14">Catalyzes the condensation reaction of fatty acid synthesis by the addition to an acyl acceptor of two carbons from malonyl-ACP. Catalyzes the first condensation reaction which initiates fatty acid synthesis and may therefore play a role in governing the total rate of fatty acid production. Possesses both acetoacetyl-ACP synthase and acetyl transacylase activities. Its substrate specificity determines the biosynthesis of branched-chain and/or straight-chain of fatty acids.</text>
</comment>
<dbReference type="EC" id="2.3.1.180" evidence="14"/>
<keyword evidence="6 14" id="KW-0443">Lipid metabolism</keyword>
<gene>
    <name evidence="14" type="primary">fabH</name>
    <name evidence="17" type="ORF">FD145_974</name>
</gene>
<dbReference type="GO" id="GO:0006633">
    <property type="term" value="P:fatty acid biosynthetic process"/>
    <property type="evidence" value="ECO:0007669"/>
    <property type="project" value="UniProtKB-UniRule"/>
</dbReference>
<comment type="subcellular location">
    <subcellularLocation>
        <location evidence="14">Cytoplasm</location>
    </subcellularLocation>
</comment>
<feature type="active site" evidence="14">
    <location>
        <position position="277"/>
    </location>
</feature>
<dbReference type="NCBIfam" id="TIGR00747">
    <property type="entry name" value="fabH"/>
    <property type="match status" value="1"/>
</dbReference>
<evidence type="ECO:0000259" key="16">
    <source>
        <dbReference type="Pfam" id="PF08545"/>
    </source>
</evidence>
<comment type="subunit">
    <text evidence="14">Homodimer.</text>
</comment>
<keyword evidence="9 14" id="KW-0012">Acyltransferase</keyword>
<evidence type="ECO:0000256" key="13">
    <source>
        <dbReference type="ARBA" id="ARBA00052985"/>
    </source>
</evidence>
<evidence type="ECO:0000259" key="15">
    <source>
        <dbReference type="Pfam" id="PF08541"/>
    </source>
</evidence>
<protein>
    <recommendedName>
        <fullName evidence="14">Beta-ketoacyl-[acyl-carrier-protein] synthase III</fullName>
        <shortName evidence="14">Beta-ketoacyl-ACP synthase III</shortName>
        <shortName evidence="14">KAS III</shortName>
        <ecNumber evidence="14">2.3.1.180</ecNumber>
    </recommendedName>
    <alternativeName>
        <fullName evidence="14">3-oxoacyl-[acyl-carrier-protein] synthase 3</fullName>
    </alternativeName>
    <alternativeName>
        <fullName evidence="14">3-oxoacyl-[acyl-carrier-protein] synthase III</fullName>
    </alternativeName>
</protein>
<dbReference type="Pfam" id="PF08541">
    <property type="entry name" value="ACP_syn_III_C"/>
    <property type="match status" value="1"/>
</dbReference>
<dbReference type="InterPro" id="IPR013747">
    <property type="entry name" value="ACP_syn_III_C"/>
</dbReference>
<evidence type="ECO:0000256" key="2">
    <source>
        <dbReference type="ARBA" id="ARBA00008642"/>
    </source>
</evidence>
<reference evidence="17 18" key="1">
    <citation type="submission" date="2019-12" db="EMBL/GenBank/DDBJ databases">
        <authorList>
            <person name="Wolfe R."/>
            <person name="Danczak R."/>
            <person name="Wilkins M."/>
        </authorList>
    </citation>
    <scope>NUCLEOTIDE SEQUENCE [LARGE SCALE GENOMIC DNA]</scope>
    <source>
        <strain evidence="17">X2_MaxBin.013</strain>
    </source>
</reference>
<comment type="catalytic activity">
    <reaction evidence="11">
        <text>(2S)-2-methylbutanoyl-CoA + malonyl-[ACP] + H(+) = (4S)-4-methyl-3-oxohexanoyl-[ACP] + CO2 + CoA</text>
        <dbReference type="Rhea" id="RHEA:42276"/>
        <dbReference type="Rhea" id="RHEA-COMP:9623"/>
        <dbReference type="Rhea" id="RHEA-COMP:17148"/>
        <dbReference type="ChEBI" id="CHEBI:15378"/>
        <dbReference type="ChEBI" id="CHEBI:16526"/>
        <dbReference type="ChEBI" id="CHEBI:57287"/>
        <dbReference type="ChEBI" id="CHEBI:78449"/>
        <dbReference type="ChEBI" id="CHEBI:88166"/>
        <dbReference type="ChEBI" id="CHEBI:167462"/>
        <dbReference type="EC" id="2.3.1.300"/>
    </reaction>
    <physiologicalReaction direction="left-to-right" evidence="11">
        <dbReference type="Rhea" id="RHEA:42277"/>
    </physiologicalReaction>
</comment>
<evidence type="ECO:0000256" key="10">
    <source>
        <dbReference type="ARBA" id="ARBA00051096"/>
    </source>
</evidence>
<dbReference type="EMBL" id="WPAF01000015">
    <property type="protein sequence ID" value="KAF0133952.1"/>
    <property type="molecule type" value="Genomic_DNA"/>
</dbReference>
<dbReference type="SUPFAM" id="SSF53901">
    <property type="entry name" value="Thiolase-like"/>
    <property type="match status" value="1"/>
</dbReference>
<proteinExistence type="inferred from homology"/>
<dbReference type="Gene3D" id="3.40.47.10">
    <property type="match status" value="1"/>
</dbReference>
<dbReference type="Proteomes" id="UP000488506">
    <property type="component" value="Unassembled WGS sequence"/>
</dbReference>
<keyword evidence="4 14" id="KW-0808">Transferase</keyword>
<evidence type="ECO:0000256" key="11">
    <source>
        <dbReference type="ARBA" id="ARBA00052407"/>
    </source>
</evidence>